<dbReference type="PANTHER" id="PTHR31778:SF2">
    <property type="entry name" value="BUD SITE SELECTION PROTEIN RAX2"/>
    <property type="match status" value="1"/>
</dbReference>
<evidence type="ECO:0000259" key="6">
    <source>
        <dbReference type="Pfam" id="PF20843"/>
    </source>
</evidence>
<organism evidence="7 8">
    <name type="scientific">Elasticomyces elasticus</name>
    <dbReference type="NCBI Taxonomy" id="574655"/>
    <lineage>
        <taxon>Eukaryota</taxon>
        <taxon>Fungi</taxon>
        <taxon>Dikarya</taxon>
        <taxon>Ascomycota</taxon>
        <taxon>Pezizomycotina</taxon>
        <taxon>Dothideomycetes</taxon>
        <taxon>Dothideomycetidae</taxon>
        <taxon>Mycosphaerellales</taxon>
        <taxon>Teratosphaeriaceae</taxon>
        <taxon>Elasticomyces</taxon>
    </lineage>
</organism>
<dbReference type="InterPro" id="IPR048265">
    <property type="entry name" value="Rax2-like_third"/>
</dbReference>
<keyword evidence="1" id="KW-0472">Membrane</keyword>
<evidence type="ECO:0000259" key="5">
    <source>
        <dbReference type="Pfam" id="PF20842"/>
    </source>
</evidence>
<dbReference type="SUPFAM" id="SSF50965">
    <property type="entry name" value="Galactose oxidase, central domain"/>
    <property type="match status" value="1"/>
</dbReference>
<reference evidence="7" key="1">
    <citation type="submission" date="2023-08" db="EMBL/GenBank/DDBJ databases">
        <title>Black Yeasts Isolated from many extreme environments.</title>
        <authorList>
            <person name="Coleine C."/>
            <person name="Stajich J.E."/>
            <person name="Selbmann L."/>
        </authorList>
    </citation>
    <scope>NUCLEOTIDE SEQUENCE</scope>
    <source>
        <strain evidence="7">CCFEE 5810</strain>
    </source>
</reference>
<keyword evidence="1" id="KW-1133">Transmembrane helix</keyword>
<dbReference type="Pfam" id="PF12768">
    <property type="entry name" value="Rax2"/>
    <property type="match status" value="1"/>
</dbReference>
<accession>A0AAN7W4J2</accession>
<feature type="domain" description="Heterokaryon incompatibility" evidence="3">
    <location>
        <begin position="1255"/>
        <end position="1425"/>
    </location>
</feature>
<evidence type="ECO:0000313" key="7">
    <source>
        <dbReference type="EMBL" id="KAK5696792.1"/>
    </source>
</evidence>
<evidence type="ECO:0000256" key="1">
    <source>
        <dbReference type="SAM" id="Phobius"/>
    </source>
</evidence>
<feature type="signal peptide" evidence="2">
    <location>
        <begin position="1"/>
        <end position="16"/>
    </location>
</feature>
<feature type="domain" description="Rax2-like second" evidence="5">
    <location>
        <begin position="228"/>
        <end position="369"/>
    </location>
</feature>
<evidence type="ECO:0000259" key="3">
    <source>
        <dbReference type="Pfam" id="PF06985"/>
    </source>
</evidence>
<dbReference type="EMBL" id="JAVRQU010000012">
    <property type="protein sequence ID" value="KAK5696792.1"/>
    <property type="molecule type" value="Genomic_DNA"/>
</dbReference>
<dbReference type="InterPro" id="IPR048266">
    <property type="entry name" value="Rax2-like_second"/>
</dbReference>
<name>A0AAN7W4J2_9PEZI</name>
<gene>
    <name evidence="7" type="ORF">LTR97_008096</name>
</gene>
<dbReference type="Proteomes" id="UP001310594">
    <property type="component" value="Unassembled WGS sequence"/>
</dbReference>
<proteinExistence type="predicted"/>
<dbReference type="GO" id="GO:1902929">
    <property type="term" value="C:plasma membrane of growing cell tip"/>
    <property type="evidence" value="ECO:0007669"/>
    <property type="project" value="TreeGrafter"/>
</dbReference>
<evidence type="ECO:0000313" key="8">
    <source>
        <dbReference type="Proteomes" id="UP001310594"/>
    </source>
</evidence>
<sequence length="1822" mass="195283">MRSLLSQLLAVGPELAAFILTTPLLSSRGACAITQSSIPSPNLDLSSLGRVAIAGDFDSISLYTYEGQNENAFNTNGSQSLLTRYPNGAFQSLGLADAYIMTMCPFVQKDGSLAGVVVGGNFTSLGGVEAQSIALWNPNTTQITALPGLSGKVSTVYCDASSGTVYVGGSFMASNSTNAMAWTTGWTNLPFAGFNGPVTSITKNAAGNIVFGGEFDGLGNATRPRDPDRQAINLGSGNITSDGTTSTAGSNDPRAIICNTGSSTSWLLADNTGGYWQGNFSFGFNPTMIRLYNTQQDGRGTKEFYFEDMNSGGILNLNYLDAQGRNQSCSANCPLAANSSSQDFHFVPPVGMDAFRINIVSWYGAGGGLSGIEMFQDDIYSFAVNDFNEPQCDSVSSGSNSSFNPASGVWNRMANNGNSSSDFLSAYLSDASQISPSTSVSFTPDIKQSGNYSITVYTPGCLQDNSCATRGLVNITGSMTSGDPPVTTTLYQTNNYDKFDQVYYGYVDVDTDSFKPTVTLVPQAGQSVPLTVVAQRVRFELITTTGGLNGLYEYDPNQVVVNTNFESSAVNAAGAGLESGALINAVQSVGDTLYVAGEFRGTNISNVMSVGTNATSLPNGGLNASVSTMYANGSMLYFGGNFTSTADTSVEGLNNVAAFDTASSSWVPLGAGVNGQVYALVELTLNITDGDLESCLTVNGDFTSVNAVGDAKAFTAQGFAIWVPSKKNWLHNIPQSTVSINGKLDTMTEVPGFSPLYAGQITSQALGFSGAAELVGSGQPSLQSVGIQIRPSSSDSSSSTRKRALTPSTNYTGVYGGLYYGESGLNMTILGGRFSATNTNGDTIENLIFVNDTATEDVHGVTGLDSDSTFVAMDTYTTSLFAGGQISGTMNGNEVNGLIVYDLVSAAYAGTQPPALVGDNVIVNSIAAQPNSANVYVGGSFSSAGSLPCATLCYYDASAMQWNTPGIGLGGTIASMVWSTNTELIIAGNLTVGGNATQMATYDSKKQTFSQYTTAELPGPINVMAPANNQYDQFWASGLASNGSTYLAKYAGNIWTGVALGEGTTIRGLQVMALTANHGSTDLVPANYALMVMGGINVPNYGNASAALFNGTTFEPFILTGTQSGGQGSIGQMFVSNPQNVMRRSNHHLALGLVVLIGLAISLAIIFLLVMTGIFMERHRRRREGYVPMSMDKNGNLQRIPPESLLGGLSEKQSPPKLQMDIRLVFVNRVSSSGRMHCTMIPVDRFNLPKAEPGFTAISYRWGDERVKGELEMRNVYAEGEVHIAEEYCVKELPQSTLDMLLELYETGQINGKWFWIDYLSLDQSNVSEKSAQVKRMGTVFELAVEVLVYTGPAVPSTQLAMTFWEALERTFEALPRRGQDGELILYSHEELLGHTFTTWASPEWKALQEHLTRPYFRRLWVIQEVVLAQNAVYLWGKYALSAAKIALFVDWDLRSNLSMLLYQHDSSCWFSVKMVSEVVFLRRYRTVENRDWIGVLSLVVWSCDGAYTTDPRDRIYGVLGLLYGDDIGIVPDYSPENTVYDVYTDATKRSLATATSFDIMYGAGIGWEQNYLGLPSWVPDFTTTFSHRPGQHLKAGIGGSDESAKSLTFDGDDLVLSGYVLDSITSIQDFTGPHPVSGAVVEVKDDPYTHFYLSTAIEIAKAVHPAPWSDVFFDSFWRTLTFNSITSAETELGQDSPAEYGRIFANLDVVRESGIRAGTVVNVISNVQRERFLTTAMDSGSKHTVCITGSGMVVLAPRLTEIADVVAVCLGARAPFVLRATDFEKDGKKVYRFVGTGYAHELNDGIHIAASKAKLESIVIR</sequence>
<dbReference type="Pfam" id="PF20843">
    <property type="entry name" value="Rax2_3"/>
    <property type="match status" value="1"/>
</dbReference>
<dbReference type="PANTHER" id="PTHR31778">
    <property type="entry name" value="BUD SITE SELECTION PROTEIN RAX2"/>
    <property type="match status" value="1"/>
</dbReference>
<keyword evidence="1" id="KW-0812">Transmembrane</keyword>
<evidence type="ECO:0000259" key="4">
    <source>
        <dbReference type="Pfam" id="PF12768"/>
    </source>
</evidence>
<feature type="domain" description="Rax2-like third" evidence="6">
    <location>
        <begin position="380"/>
        <end position="542"/>
    </location>
</feature>
<feature type="domain" description="Rax2-like C-terminal" evidence="4">
    <location>
        <begin position="898"/>
        <end position="1143"/>
    </location>
</feature>
<comment type="caution">
    <text evidence="7">The sequence shown here is derived from an EMBL/GenBank/DDBJ whole genome shotgun (WGS) entry which is preliminary data.</text>
</comment>
<dbReference type="Pfam" id="PF20842">
    <property type="entry name" value="Rax2_2"/>
    <property type="match status" value="1"/>
</dbReference>
<keyword evidence="2" id="KW-0732">Signal</keyword>
<dbReference type="InterPro" id="IPR024982">
    <property type="entry name" value="Rax2-like_C"/>
</dbReference>
<evidence type="ECO:0000256" key="2">
    <source>
        <dbReference type="SAM" id="SignalP"/>
    </source>
</evidence>
<feature type="transmembrane region" description="Helical" evidence="1">
    <location>
        <begin position="1149"/>
        <end position="1175"/>
    </location>
</feature>
<protein>
    <submittedName>
        <fullName evidence="7">Uncharacterized protein</fullName>
    </submittedName>
</protein>
<dbReference type="Pfam" id="PF06985">
    <property type="entry name" value="HET"/>
    <property type="match status" value="1"/>
</dbReference>
<dbReference type="InterPro" id="IPR010730">
    <property type="entry name" value="HET"/>
</dbReference>
<dbReference type="InterPro" id="IPR011043">
    <property type="entry name" value="Gal_Oxase/kelch_b-propeller"/>
</dbReference>
<feature type="chain" id="PRO_5042858297" evidence="2">
    <location>
        <begin position="17"/>
        <end position="1822"/>
    </location>
</feature>